<dbReference type="Gene3D" id="1.10.287.130">
    <property type="match status" value="1"/>
</dbReference>
<protein>
    <recommendedName>
        <fullName evidence="2">histidine kinase</fullName>
        <ecNumber evidence="2">2.7.13.3</ecNumber>
    </recommendedName>
</protein>
<keyword evidence="3" id="KW-0378">Hydrolase</keyword>
<dbReference type="InterPro" id="IPR029016">
    <property type="entry name" value="GAF-like_dom_sf"/>
</dbReference>
<dbReference type="SUPFAM" id="SSF55781">
    <property type="entry name" value="GAF domain-like"/>
    <property type="match status" value="2"/>
</dbReference>
<dbReference type="Proteomes" id="UP000502179">
    <property type="component" value="Chromosome"/>
</dbReference>
<dbReference type="Pfam" id="PF01590">
    <property type="entry name" value="GAF"/>
    <property type="match status" value="2"/>
</dbReference>
<dbReference type="InterPro" id="IPR003661">
    <property type="entry name" value="HisK_dim/P_dom"/>
</dbReference>
<organism evidence="4 5">
    <name type="scientific">Thermosulfuriphilus ammonigenes</name>
    <dbReference type="NCBI Taxonomy" id="1936021"/>
    <lineage>
        <taxon>Bacteria</taxon>
        <taxon>Pseudomonadati</taxon>
        <taxon>Thermodesulfobacteriota</taxon>
        <taxon>Thermodesulfobacteria</taxon>
        <taxon>Thermodesulfobacteriales</taxon>
        <taxon>Thermodesulfobacteriaceae</taxon>
        <taxon>Thermosulfuriphilus</taxon>
    </lineage>
</organism>
<comment type="catalytic activity">
    <reaction evidence="1">
        <text>ATP + protein L-histidine = ADP + protein N-phospho-L-histidine.</text>
        <dbReference type="EC" id="2.7.13.3"/>
    </reaction>
</comment>
<evidence type="ECO:0000313" key="5">
    <source>
        <dbReference type="Proteomes" id="UP000502179"/>
    </source>
</evidence>
<dbReference type="CDD" id="cd00130">
    <property type="entry name" value="PAS"/>
    <property type="match status" value="1"/>
</dbReference>
<reference evidence="4 5" key="1">
    <citation type="submission" date="2020-02" db="EMBL/GenBank/DDBJ databases">
        <title>Genome analysis of Thermosulfuriphilus ammonigenes ST65T, an anaerobic thermophilic chemolithoautotrophic bacterium isolated from a deep-sea hydrothermal vent.</title>
        <authorList>
            <person name="Slobodkina G."/>
            <person name="Allioux M."/>
            <person name="Merkel A."/>
            <person name="Alain K."/>
            <person name="Jebbar M."/>
            <person name="Slobodkin A."/>
        </authorList>
    </citation>
    <scope>NUCLEOTIDE SEQUENCE [LARGE SCALE GENOMIC DNA]</scope>
    <source>
        <strain evidence="4 5">ST65</strain>
    </source>
</reference>
<evidence type="ECO:0000256" key="3">
    <source>
        <dbReference type="ARBA" id="ARBA00022801"/>
    </source>
</evidence>
<gene>
    <name evidence="4" type="ORF">G4V39_01985</name>
</gene>
<dbReference type="InterPro" id="IPR036097">
    <property type="entry name" value="HisK_dim/P_sf"/>
</dbReference>
<dbReference type="InterPro" id="IPR052016">
    <property type="entry name" value="Bact_Sigma-Reg"/>
</dbReference>
<dbReference type="GO" id="GO:0016791">
    <property type="term" value="F:phosphatase activity"/>
    <property type="evidence" value="ECO:0007669"/>
    <property type="project" value="TreeGrafter"/>
</dbReference>
<dbReference type="PANTHER" id="PTHR43156:SF2">
    <property type="entry name" value="STAGE II SPORULATION PROTEIN E"/>
    <property type="match status" value="1"/>
</dbReference>
<dbReference type="SMART" id="SM00388">
    <property type="entry name" value="HisKA"/>
    <property type="match status" value="1"/>
</dbReference>
<keyword evidence="5" id="KW-1185">Reference proteome</keyword>
<dbReference type="PROSITE" id="PS50112">
    <property type="entry name" value="PAS"/>
    <property type="match status" value="1"/>
</dbReference>
<dbReference type="EC" id="2.7.13.3" evidence="2"/>
<dbReference type="Pfam" id="PF08448">
    <property type="entry name" value="PAS_4"/>
    <property type="match status" value="1"/>
</dbReference>
<evidence type="ECO:0000256" key="2">
    <source>
        <dbReference type="ARBA" id="ARBA00012438"/>
    </source>
</evidence>
<dbReference type="CDD" id="cd00082">
    <property type="entry name" value="HisKA"/>
    <property type="match status" value="1"/>
</dbReference>
<dbReference type="InterPro" id="IPR035965">
    <property type="entry name" value="PAS-like_dom_sf"/>
</dbReference>
<dbReference type="Pfam" id="PF00512">
    <property type="entry name" value="HisKA"/>
    <property type="match status" value="1"/>
</dbReference>
<dbReference type="EMBL" id="CP048877">
    <property type="protein sequence ID" value="QIJ71115.1"/>
    <property type="molecule type" value="Genomic_DNA"/>
</dbReference>
<accession>A0A6G7PTV7</accession>
<dbReference type="InterPro" id="IPR003018">
    <property type="entry name" value="GAF"/>
</dbReference>
<dbReference type="AlphaFoldDB" id="A0A6G7PTV7"/>
<name>A0A6G7PTV7_9BACT</name>
<dbReference type="InterPro" id="IPR000700">
    <property type="entry name" value="PAS-assoc_C"/>
</dbReference>
<dbReference type="GO" id="GO:0000155">
    <property type="term" value="F:phosphorelay sensor kinase activity"/>
    <property type="evidence" value="ECO:0007669"/>
    <property type="project" value="InterPro"/>
</dbReference>
<dbReference type="PANTHER" id="PTHR43156">
    <property type="entry name" value="STAGE II SPORULATION PROTEIN E-RELATED"/>
    <property type="match status" value="1"/>
</dbReference>
<dbReference type="NCBIfam" id="TIGR00229">
    <property type="entry name" value="sensory_box"/>
    <property type="match status" value="1"/>
</dbReference>
<dbReference type="InterPro" id="IPR000014">
    <property type="entry name" value="PAS"/>
</dbReference>
<sequence length="555" mass="62253">MEARRETYFQLFREIVKTISATLDVDKVLELLVERVPQAMGLDGAMVCLLDETGDHLVPRAFSGLESRPDKDWATLDDHLLDEVLEGNPLLISDSDEESRPAFREIFVREGIRSFLTVPVISRGQTIGLMSLFSRKPRQISSEDVDFLKVLAEQCGIIIENACLYRHQLRQVKYFKTLNEIGKALNSTLSFREILDLIVTKLPQVMGLKGCTIRLLDPHGGHLELVAASGLSEEYLSRGSIDDERAIHQALAGRPVAIYDATRDPRIRYPEAARKEGVASILAVPILVEGEILGVLRLLTAEPRSFTESEVNFAVAVAEQGGIALKKAQAYEKINHLLKTLERQERFLKNIIDSLHAGLVVIDPEGQIVMANKVFLENYNLTDGQVSGRPCYEVISFCNEEACPTREVEATRAPATRVIEISRGDGKQYLEVVTSPVLDSSGRIEFFIEVVRDITAQKLLEKETMERERLQGVVEMARAVAHELNTPMFVAIGAAELLLDEIPEQEASMREEVELILRNLKRMSLLTKKMTQITRYQAKDYVGDIKIVDIEEAAR</sequence>
<dbReference type="Gene3D" id="3.30.450.20">
    <property type="entry name" value="PAS domain"/>
    <property type="match status" value="1"/>
</dbReference>
<dbReference type="KEGG" id="tav:G4V39_01985"/>
<dbReference type="RefSeq" id="WP_166031337.1">
    <property type="nucleotide sequence ID" value="NZ_CP048877.1"/>
</dbReference>
<proteinExistence type="predicted"/>
<dbReference type="SUPFAM" id="SSF47384">
    <property type="entry name" value="Homodimeric domain of signal transducing histidine kinase"/>
    <property type="match status" value="1"/>
</dbReference>
<dbReference type="SUPFAM" id="SSF55785">
    <property type="entry name" value="PYP-like sensor domain (PAS domain)"/>
    <property type="match status" value="1"/>
</dbReference>
<dbReference type="SMART" id="SM00091">
    <property type="entry name" value="PAS"/>
    <property type="match status" value="1"/>
</dbReference>
<dbReference type="Gene3D" id="3.30.450.40">
    <property type="match status" value="2"/>
</dbReference>
<dbReference type="PROSITE" id="PS50113">
    <property type="entry name" value="PAC"/>
    <property type="match status" value="1"/>
</dbReference>
<dbReference type="SMART" id="SM00065">
    <property type="entry name" value="GAF"/>
    <property type="match status" value="2"/>
</dbReference>
<evidence type="ECO:0000256" key="1">
    <source>
        <dbReference type="ARBA" id="ARBA00000085"/>
    </source>
</evidence>
<evidence type="ECO:0000313" key="4">
    <source>
        <dbReference type="EMBL" id="QIJ71115.1"/>
    </source>
</evidence>
<dbReference type="InterPro" id="IPR013656">
    <property type="entry name" value="PAS_4"/>
</dbReference>